<dbReference type="InterPro" id="IPR012337">
    <property type="entry name" value="RNaseH-like_sf"/>
</dbReference>
<feature type="domain" description="Reverse transcriptase" evidence="12">
    <location>
        <begin position="458"/>
        <end position="636"/>
    </location>
</feature>
<dbReference type="Gene3D" id="3.30.70.270">
    <property type="match status" value="2"/>
</dbReference>
<evidence type="ECO:0000256" key="2">
    <source>
        <dbReference type="ARBA" id="ARBA00022679"/>
    </source>
</evidence>
<evidence type="ECO:0000256" key="9">
    <source>
        <dbReference type="SAM" id="MobiDB-lite"/>
    </source>
</evidence>
<dbReference type="InterPro" id="IPR021109">
    <property type="entry name" value="Peptidase_aspartic_dom_sf"/>
</dbReference>
<evidence type="ECO:0000256" key="4">
    <source>
        <dbReference type="ARBA" id="ARBA00022722"/>
    </source>
</evidence>
<dbReference type="GO" id="GO:0003964">
    <property type="term" value="F:RNA-directed DNA polymerase activity"/>
    <property type="evidence" value="ECO:0007669"/>
    <property type="project" value="UniProtKB-EC"/>
</dbReference>
<dbReference type="FunFam" id="1.10.340.70:FF:000003">
    <property type="entry name" value="Protein CBG25708"/>
    <property type="match status" value="1"/>
</dbReference>
<keyword evidence="8" id="KW-0862">Zinc</keyword>
<dbReference type="GO" id="GO:0008270">
    <property type="term" value="F:zinc ion binding"/>
    <property type="evidence" value="ECO:0007669"/>
    <property type="project" value="UniProtKB-KW"/>
</dbReference>
<dbReference type="InterPro" id="IPR000477">
    <property type="entry name" value="RT_dom"/>
</dbReference>
<evidence type="ECO:0000259" key="11">
    <source>
        <dbReference type="PROSITE" id="PS50175"/>
    </source>
</evidence>
<dbReference type="Proteomes" id="UP001461498">
    <property type="component" value="Unassembled WGS sequence"/>
</dbReference>
<evidence type="ECO:0000313" key="14">
    <source>
        <dbReference type="EMBL" id="KAK9512388.1"/>
    </source>
</evidence>
<dbReference type="PANTHER" id="PTHR37984:SF5">
    <property type="entry name" value="PROTEIN NYNRIN-LIKE"/>
    <property type="match status" value="1"/>
</dbReference>
<dbReference type="PROSITE" id="PS50994">
    <property type="entry name" value="INTEGRASE"/>
    <property type="match status" value="1"/>
</dbReference>
<dbReference type="PROSITE" id="PS50878">
    <property type="entry name" value="RT_POL"/>
    <property type="match status" value="1"/>
</dbReference>
<evidence type="ECO:0000256" key="6">
    <source>
        <dbReference type="ARBA" id="ARBA00022801"/>
    </source>
</evidence>
<dbReference type="Pfam" id="PF13650">
    <property type="entry name" value="Asp_protease_2"/>
    <property type="match status" value="1"/>
</dbReference>
<feature type="domain" description="CCHC-type" evidence="10">
    <location>
        <begin position="242"/>
        <end position="258"/>
    </location>
</feature>
<feature type="compositionally biased region" description="Basic and acidic residues" evidence="9">
    <location>
        <begin position="1240"/>
        <end position="1260"/>
    </location>
</feature>
<dbReference type="InterPro" id="IPR050951">
    <property type="entry name" value="Retrovirus_Pol_polyprotein"/>
</dbReference>
<dbReference type="PROSITE" id="PS50158">
    <property type="entry name" value="ZF_CCHC"/>
    <property type="match status" value="1"/>
</dbReference>
<feature type="domain" description="Integrase catalytic" evidence="13">
    <location>
        <begin position="1002"/>
        <end position="1168"/>
    </location>
</feature>
<dbReference type="Gene3D" id="3.10.10.10">
    <property type="entry name" value="HIV Type 1 Reverse Transcriptase, subunit A, domain 1"/>
    <property type="match status" value="1"/>
</dbReference>
<organism evidence="14 15">
    <name type="scientific">Rhynocoris fuscipes</name>
    <dbReference type="NCBI Taxonomy" id="488301"/>
    <lineage>
        <taxon>Eukaryota</taxon>
        <taxon>Metazoa</taxon>
        <taxon>Ecdysozoa</taxon>
        <taxon>Arthropoda</taxon>
        <taxon>Hexapoda</taxon>
        <taxon>Insecta</taxon>
        <taxon>Pterygota</taxon>
        <taxon>Neoptera</taxon>
        <taxon>Paraneoptera</taxon>
        <taxon>Hemiptera</taxon>
        <taxon>Heteroptera</taxon>
        <taxon>Panheteroptera</taxon>
        <taxon>Cimicomorpha</taxon>
        <taxon>Reduviidae</taxon>
        <taxon>Harpactorinae</taxon>
        <taxon>Harpactorini</taxon>
        <taxon>Rhynocoris</taxon>
    </lineage>
</organism>
<dbReference type="InterPro" id="IPR043128">
    <property type="entry name" value="Rev_trsase/Diguanyl_cyclase"/>
</dbReference>
<keyword evidence="4" id="KW-0540">Nuclease</keyword>
<dbReference type="Pfam" id="PF00078">
    <property type="entry name" value="RVT_1"/>
    <property type="match status" value="1"/>
</dbReference>
<dbReference type="FunFam" id="3.30.420.10:FF:000063">
    <property type="entry name" value="Retrovirus-related Pol polyprotein from transposon 297-like Protein"/>
    <property type="match status" value="1"/>
</dbReference>
<dbReference type="Pfam" id="PF17921">
    <property type="entry name" value="Integrase_H2C2"/>
    <property type="match status" value="1"/>
</dbReference>
<dbReference type="Gene3D" id="2.40.70.10">
    <property type="entry name" value="Acid Proteases"/>
    <property type="match status" value="1"/>
</dbReference>
<dbReference type="FunFam" id="3.30.70.270:FF:000026">
    <property type="entry name" value="Transposon Ty3-G Gag-Pol polyprotein"/>
    <property type="match status" value="1"/>
</dbReference>
<dbReference type="InterPro" id="IPR043502">
    <property type="entry name" value="DNA/RNA_pol_sf"/>
</dbReference>
<dbReference type="SUPFAM" id="SSF53098">
    <property type="entry name" value="Ribonuclease H-like"/>
    <property type="match status" value="1"/>
</dbReference>
<dbReference type="PROSITE" id="PS50175">
    <property type="entry name" value="ASP_PROT_RETROV"/>
    <property type="match status" value="1"/>
</dbReference>
<feature type="compositionally biased region" description="Basic and acidic residues" evidence="9">
    <location>
        <begin position="1282"/>
        <end position="1296"/>
    </location>
</feature>
<gene>
    <name evidence="14" type="ORF">O3M35_000829</name>
</gene>
<dbReference type="SUPFAM" id="SSF50630">
    <property type="entry name" value="Acid proteases"/>
    <property type="match status" value="1"/>
</dbReference>
<dbReference type="SMART" id="SM00343">
    <property type="entry name" value="ZnF_C2HC"/>
    <property type="match status" value="2"/>
</dbReference>
<dbReference type="InterPro" id="IPR041588">
    <property type="entry name" value="Integrase_H2C2"/>
</dbReference>
<feature type="region of interest" description="Disordered" evidence="9">
    <location>
        <begin position="1238"/>
        <end position="1296"/>
    </location>
</feature>
<evidence type="ECO:0000256" key="5">
    <source>
        <dbReference type="ARBA" id="ARBA00022759"/>
    </source>
</evidence>
<reference evidence="14 15" key="1">
    <citation type="submission" date="2022-12" db="EMBL/GenBank/DDBJ databases">
        <title>Chromosome-level genome assembly of true bugs.</title>
        <authorList>
            <person name="Ma L."/>
            <person name="Li H."/>
        </authorList>
    </citation>
    <scope>NUCLEOTIDE SEQUENCE [LARGE SCALE GENOMIC DNA]</scope>
    <source>
        <strain evidence="14">Lab_2022b</strain>
    </source>
</reference>
<keyword evidence="7" id="KW-0511">Multifunctional enzyme</keyword>
<dbReference type="InterPro" id="IPR001995">
    <property type="entry name" value="Peptidase_A2_cat"/>
</dbReference>
<name>A0AAW1DSB7_9HEMI</name>
<dbReference type="SUPFAM" id="SSF56672">
    <property type="entry name" value="DNA/RNA polymerases"/>
    <property type="match status" value="1"/>
</dbReference>
<dbReference type="Gene3D" id="4.10.60.10">
    <property type="entry name" value="Zinc finger, CCHC-type"/>
    <property type="match status" value="1"/>
</dbReference>
<dbReference type="CDD" id="cd01647">
    <property type="entry name" value="RT_LTR"/>
    <property type="match status" value="1"/>
</dbReference>
<keyword evidence="6" id="KW-0378">Hydrolase</keyword>
<keyword evidence="15" id="KW-1185">Reference proteome</keyword>
<keyword evidence="5" id="KW-0255">Endonuclease</keyword>
<dbReference type="PANTHER" id="PTHR37984">
    <property type="entry name" value="PROTEIN CBG26694"/>
    <property type="match status" value="1"/>
</dbReference>
<keyword evidence="3" id="KW-0548">Nucleotidyltransferase</keyword>
<evidence type="ECO:0000256" key="8">
    <source>
        <dbReference type="PROSITE-ProRule" id="PRU00047"/>
    </source>
</evidence>
<keyword evidence="8" id="KW-0863">Zinc-finger</keyword>
<evidence type="ECO:0000259" key="10">
    <source>
        <dbReference type="PROSITE" id="PS50158"/>
    </source>
</evidence>
<dbReference type="GO" id="GO:0003676">
    <property type="term" value="F:nucleic acid binding"/>
    <property type="evidence" value="ECO:0007669"/>
    <property type="project" value="InterPro"/>
</dbReference>
<dbReference type="Gene3D" id="3.30.420.10">
    <property type="entry name" value="Ribonuclease H-like superfamily/Ribonuclease H"/>
    <property type="match status" value="1"/>
</dbReference>
<dbReference type="EMBL" id="JAPXFL010000001">
    <property type="protein sequence ID" value="KAK9512388.1"/>
    <property type="molecule type" value="Genomic_DNA"/>
</dbReference>
<evidence type="ECO:0000259" key="12">
    <source>
        <dbReference type="PROSITE" id="PS50878"/>
    </source>
</evidence>
<dbReference type="InterPro" id="IPR001584">
    <property type="entry name" value="Integrase_cat-core"/>
</dbReference>
<evidence type="ECO:0000256" key="7">
    <source>
        <dbReference type="ARBA" id="ARBA00023268"/>
    </source>
</evidence>
<dbReference type="GO" id="GO:0004190">
    <property type="term" value="F:aspartic-type endopeptidase activity"/>
    <property type="evidence" value="ECO:0007669"/>
    <property type="project" value="InterPro"/>
</dbReference>
<keyword evidence="2" id="KW-0808">Transferase</keyword>
<dbReference type="GO" id="GO:0006508">
    <property type="term" value="P:proteolysis"/>
    <property type="evidence" value="ECO:0007669"/>
    <property type="project" value="InterPro"/>
</dbReference>
<dbReference type="Gene3D" id="1.10.340.70">
    <property type="match status" value="1"/>
</dbReference>
<dbReference type="InterPro" id="IPR041577">
    <property type="entry name" value="RT_RNaseH_2"/>
</dbReference>
<dbReference type="Pfam" id="PF00665">
    <property type="entry name" value="rve"/>
    <property type="match status" value="1"/>
</dbReference>
<dbReference type="CDD" id="cd09274">
    <property type="entry name" value="RNase_HI_RT_Ty3"/>
    <property type="match status" value="1"/>
</dbReference>
<comment type="caution">
    <text evidence="14">The sequence shown here is derived from an EMBL/GenBank/DDBJ whole genome shotgun (WGS) entry which is preliminary data.</text>
</comment>
<accession>A0AAW1DSB7</accession>
<sequence length="1340" mass="153959">MPNTMMANNERTESGVGNSSFAMSVPTALYQVNPPEQFDFKAPNDWPRWLRRFERFRIASGLQSKTEEQQVNMLIYCMGEEGEDLLTSFNLSPADKVSYTAVKNKFDEYMGFKRNIVYERARFFKRKQESGEPVDSFINDLHKLAEYCQFGNLKEELIRDIIVIGVADTKLSECLQLDDSLTLSKAILKARQAENLQKQQPLIRDSTEIEAIGGAFSKDVKCFRCGYLRNHSHSVCPAASVKCFKCNQVGHFQKCCRQKKNKGKVREIEGKNDFVTGAELQYLRELTIDELKFQDSWVVRIKVKDQEIEFKLDTGADVSVISRSTADLLQLRLQPSDRALFGPNKTPLLVDGMCSVHLRYKDKSIVENLYVLPNQKVALLSRSAIMALNLIKVNIGNVEKQNWIAEFPEVFNGIGRMKGAYKIRLEETAVPYAIAAPRRVSLPLLPKVKEELDRMCAEGIIEPILEPTDWCSPIVVVPRKQGNRVRVCVDYTKLNPYVKRELLQLPSVDETLAKLEGGKIFSLLDASNGFWQIPLHPDSYKFTCFITPNGRYIFKRLPFGISSGPEVYQKRIYQIIEGLEGVVNQADDILVVGRTKEEHDRRLRTTLQRLHESGVTLNRDKCQFATDSVKFLGHIIKDGYICPDPAKTEAILKLPVPQNVSQVRQLLGMVNYLMKFIPGLGELTAPIRVLLKKSNQWTWEVPQQDAFDELKRRVSTAPVLAAFQRERPTRVAADASSFGLGAVIEQEQEKVWKPIMYASRSLTATESRYAQVEKEALALTWACERFSSYLLGSPFTLMTDHKPLVELLSIKPISDLSARLQRFRMRLQCFDFRVQYVKGKLFFVPDILSRNPVCASIPSEKDVLEEEMFIRSIIDALPCSDQRLAQIKLEQERDEESKRIKEQIQSNSWNKNSLFYKYRAELNIYNGLLLKGSRIFIPKKLRADILTRIHEGHMGIVKCRRRAQESVWWPTISDEIARIVENCPNCIENRRNSHEPLIYTPLPTGPWVEVGADLAKCNGKWYLILQDYFSRYLEVIYVDRLTSEAIIARLKNVFARHGIPHVLRSDGGTQFTSEEFKKFAMSFGFEHKVSSPHHHQANGQAEKAVDIAKQILHKCKDPNLGLLAYRSTPLESGLSPAELLFGRKIRSTLPSLLSNNGANKLVDFRKKDLDLKNRNSRNYDRRHRTRPLRKLYAGERVWIKDVRRYGNIVKEAGIRSYLVSSRGSLMRRNRYFLVPAPSEEAEKKERRSYNFPESQEKEDNTQAASGQAEPAKESEKDEEEDESHRQDLDEEERKKEDLEDWKLVTHRKKRIRKVPDRQREIPYKDCIDLWSNSSSLSADI</sequence>
<dbReference type="InterPro" id="IPR036397">
    <property type="entry name" value="RNaseH_sf"/>
</dbReference>
<dbReference type="EC" id="2.7.7.49" evidence="1"/>
<dbReference type="GO" id="GO:0042575">
    <property type="term" value="C:DNA polymerase complex"/>
    <property type="evidence" value="ECO:0007669"/>
    <property type="project" value="UniProtKB-ARBA"/>
</dbReference>
<dbReference type="GO" id="GO:0015074">
    <property type="term" value="P:DNA integration"/>
    <property type="evidence" value="ECO:0007669"/>
    <property type="project" value="InterPro"/>
</dbReference>
<feature type="domain" description="Peptidase A2" evidence="11">
    <location>
        <begin position="308"/>
        <end position="384"/>
    </location>
</feature>
<dbReference type="GO" id="GO:0004519">
    <property type="term" value="F:endonuclease activity"/>
    <property type="evidence" value="ECO:0007669"/>
    <property type="project" value="UniProtKB-KW"/>
</dbReference>
<evidence type="ECO:0000256" key="1">
    <source>
        <dbReference type="ARBA" id="ARBA00012493"/>
    </source>
</evidence>
<dbReference type="Pfam" id="PF17919">
    <property type="entry name" value="RT_RNaseH_2"/>
    <property type="match status" value="1"/>
</dbReference>
<keyword evidence="8" id="KW-0479">Metal-binding</keyword>
<proteinExistence type="predicted"/>
<evidence type="ECO:0000259" key="13">
    <source>
        <dbReference type="PROSITE" id="PS50994"/>
    </source>
</evidence>
<protein>
    <recommendedName>
        <fullName evidence="1">RNA-directed DNA polymerase</fullName>
        <ecNumber evidence="1">2.7.7.49</ecNumber>
    </recommendedName>
</protein>
<evidence type="ECO:0000313" key="15">
    <source>
        <dbReference type="Proteomes" id="UP001461498"/>
    </source>
</evidence>
<dbReference type="InterPro" id="IPR001878">
    <property type="entry name" value="Znf_CCHC"/>
</dbReference>
<evidence type="ECO:0000256" key="3">
    <source>
        <dbReference type="ARBA" id="ARBA00022695"/>
    </source>
</evidence>